<gene>
    <name evidence="2" type="ORF">E6Q11_03200</name>
</gene>
<reference evidence="2 3" key="1">
    <citation type="submission" date="2018-09" db="EMBL/GenBank/DDBJ databases">
        <title>Metagenome Assembled Genomes from an Advanced Water Purification Facility.</title>
        <authorList>
            <person name="Stamps B.W."/>
            <person name="Spear J.R."/>
        </authorList>
    </citation>
    <scope>NUCLEOTIDE SEQUENCE [LARGE SCALE GENOMIC DNA]</scope>
    <source>
        <strain evidence="2">Bin_63_2</strain>
    </source>
</reference>
<protein>
    <submittedName>
        <fullName evidence="2">Uncharacterized protein</fullName>
    </submittedName>
</protein>
<dbReference type="Proteomes" id="UP000321026">
    <property type="component" value="Unassembled WGS sequence"/>
</dbReference>
<evidence type="ECO:0000256" key="1">
    <source>
        <dbReference type="SAM" id="Phobius"/>
    </source>
</evidence>
<proteinExistence type="predicted"/>
<dbReference type="AlphaFoldDB" id="A0A5C7J6W0"/>
<evidence type="ECO:0000313" key="2">
    <source>
        <dbReference type="EMBL" id="TXG77199.1"/>
    </source>
</evidence>
<dbReference type="EMBL" id="SSDS01000051">
    <property type="protein sequence ID" value="TXG77199.1"/>
    <property type="molecule type" value="Genomic_DNA"/>
</dbReference>
<organism evidence="2 3">
    <name type="scientific">Candidatus Dojkabacteria bacterium</name>
    <dbReference type="NCBI Taxonomy" id="2099670"/>
    <lineage>
        <taxon>Bacteria</taxon>
        <taxon>Candidatus Dojkabacteria</taxon>
    </lineage>
</organism>
<sequence>MVEQIAILKTQVEDIRKDILEIKDLIKENTKISQDTLFQATKTNGRMNIVEPLAFDYREKMANLKGSAWTISLIGMAVLSGAYFLGNSYLEHYKEKLKTEISDQVTKTLIEKINMTNIGQKIE</sequence>
<keyword evidence="1" id="KW-0812">Transmembrane</keyword>
<comment type="caution">
    <text evidence="2">The sequence shown here is derived from an EMBL/GenBank/DDBJ whole genome shotgun (WGS) entry which is preliminary data.</text>
</comment>
<name>A0A5C7J6W0_9BACT</name>
<keyword evidence="1" id="KW-0472">Membrane</keyword>
<feature type="transmembrane region" description="Helical" evidence="1">
    <location>
        <begin position="66"/>
        <end position="86"/>
    </location>
</feature>
<evidence type="ECO:0000313" key="3">
    <source>
        <dbReference type="Proteomes" id="UP000321026"/>
    </source>
</evidence>
<keyword evidence="1" id="KW-1133">Transmembrane helix</keyword>
<accession>A0A5C7J6W0</accession>